<accession>A0A6L6UBY3</accession>
<dbReference type="PROSITE" id="PS51257">
    <property type="entry name" value="PROKAR_LIPOPROTEIN"/>
    <property type="match status" value="1"/>
</dbReference>
<dbReference type="InterPro" id="IPR051200">
    <property type="entry name" value="Host-pathogen_enzymatic-act"/>
</dbReference>
<dbReference type="SUPFAM" id="SSF51004">
    <property type="entry name" value="C-terminal (heme d1) domain of cytochrome cd1-nitrite reductase"/>
    <property type="match status" value="1"/>
</dbReference>
<dbReference type="InterPro" id="IPR031815">
    <property type="entry name" value="DUF5074"/>
</dbReference>
<protein>
    <submittedName>
        <fullName evidence="2">YncE family protein</fullName>
    </submittedName>
</protein>
<sequence length="341" mass="36990">MISKKITLLFLAVALLFTSCNSDDDNTPEASGDYVDGLLISHEGNFGQGNASVSFVSYDFATVENNIFEAVNSSPLGDTAQSITFDGDFAYIVMNVSNSIQVVNRYTFESIATIDSGLNNPRYMAISNGKGYVTNWADFSVTDDDFVAVIDLSLNLVTDAISSSYLPEEIIALGDKIYVATGIYGYGNLVDVINSDTDELEESIVVGNSPNSLQLDSNSNLWVLSSENLIEIDTDTNDIAQTISLGDGFSFPSNLIYDNSSFYFYDSGSVYKMDESANVLPTTAEFSNVNFYDMNVSNGILYGVDAGDFTSNGELKVYDLNSNTETQSITLNIIPGGVYFN</sequence>
<dbReference type="RefSeq" id="WP_157363154.1">
    <property type="nucleotide sequence ID" value="NZ_WOWS01000002.1"/>
</dbReference>
<dbReference type="EMBL" id="WOWS01000002">
    <property type="protein sequence ID" value="MUU78264.1"/>
    <property type="molecule type" value="Genomic_DNA"/>
</dbReference>
<dbReference type="InterPro" id="IPR015943">
    <property type="entry name" value="WD40/YVTN_repeat-like_dom_sf"/>
</dbReference>
<evidence type="ECO:0000256" key="1">
    <source>
        <dbReference type="SAM" id="SignalP"/>
    </source>
</evidence>
<feature type="chain" id="PRO_5026961054" evidence="1">
    <location>
        <begin position="23"/>
        <end position="341"/>
    </location>
</feature>
<evidence type="ECO:0000313" key="2">
    <source>
        <dbReference type="EMBL" id="MUU78264.1"/>
    </source>
</evidence>
<dbReference type="Gene3D" id="2.130.10.10">
    <property type="entry name" value="YVTN repeat-like/Quinoprotein amine dehydrogenase"/>
    <property type="match status" value="1"/>
</dbReference>
<dbReference type="Pfam" id="PF16819">
    <property type="entry name" value="DUF5074"/>
    <property type="match status" value="1"/>
</dbReference>
<organism evidence="2 3">
    <name type="scientific">Winogradskyella endarachnes</name>
    <dbReference type="NCBI Taxonomy" id="2681965"/>
    <lineage>
        <taxon>Bacteria</taxon>
        <taxon>Pseudomonadati</taxon>
        <taxon>Bacteroidota</taxon>
        <taxon>Flavobacteriia</taxon>
        <taxon>Flavobacteriales</taxon>
        <taxon>Flavobacteriaceae</taxon>
        <taxon>Winogradskyella</taxon>
    </lineage>
</organism>
<feature type="signal peptide" evidence="1">
    <location>
        <begin position="1"/>
        <end position="22"/>
    </location>
</feature>
<gene>
    <name evidence="2" type="ORF">GN138_07390</name>
</gene>
<evidence type="ECO:0000313" key="3">
    <source>
        <dbReference type="Proteomes" id="UP000478208"/>
    </source>
</evidence>
<dbReference type="AlphaFoldDB" id="A0A6L6UBY3"/>
<proteinExistence type="predicted"/>
<keyword evidence="1" id="KW-0732">Signal</keyword>
<dbReference type="PANTHER" id="PTHR47197">
    <property type="entry name" value="PROTEIN NIRF"/>
    <property type="match status" value="1"/>
</dbReference>
<keyword evidence="3" id="KW-1185">Reference proteome</keyword>
<dbReference type="PANTHER" id="PTHR47197:SF3">
    <property type="entry name" value="DIHYDRO-HEME D1 DEHYDROGENASE"/>
    <property type="match status" value="1"/>
</dbReference>
<reference evidence="2 3" key="1">
    <citation type="submission" date="2019-12" db="EMBL/GenBank/DDBJ databases">
        <authorList>
            <person name="Li J."/>
        </authorList>
    </citation>
    <scope>NUCLEOTIDE SEQUENCE [LARGE SCALE GENOMIC DNA]</scope>
    <source>
        <strain evidence="2 3">HL2-2</strain>
    </source>
</reference>
<comment type="caution">
    <text evidence="2">The sequence shown here is derived from an EMBL/GenBank/DDBJ whole genome shotgun (WGS) entry which is preliminary data.</text>
</comment>
<dbReference type="InterPro" id="IPR011048">
    <property type="entry name" value="Haem_d1_sf"/>
</dbReference>
<dbReference type="Proteomes" id="UP000478208">
    <property type="component" value="Unassembled WGS sequence"/>
</dbReference>
<name>A0A6L6UBY3_9FLAO</name>